<keyword evidence="2" id="KW-1185">Reference proteome</keyword>
<dbReference type="EMBL" id="JYDP01000049">
    <property type="protein sequence ID" value="KRZ11476.1"/>
    <property type="molecule type" value="Genomic_DNA"/>
</dbReference>
<protein>
    <submittedName>
        <fullName evidence="1">Uncharacterized protein</fullName>
    </submittedName>
</protein>
<proteinExistence type="predicted"/>
<dbReference type="OrthoDB" id="5920605at2759"/>
<dbReference type="Proteomes" id="UP000055024">
    <property type="component" value="Unassembled WGS sequence"/>
</dbReference>
<gene>
    <name evidence="1" type="ORF">T11_2492</name>
</gene>
<evidence type="ECO:0000313" key="1">
    <source>
        <dbReference type="EMBL" id="KRZ11476.1"/>
    </source>
</evidence>
<organism evidence="1 2">
    <name type="scientific">Trichinella zimbabwensis</name>
    <dbReference type="NCBI Taxonomy" id="268475"/>
    <lineage>
        <taxon>Eukaryota</taxon>
        <taxon>Metazoa</taxon>
        <taxon>Ecdysozoa</taxon>
        <taxon>Nematoda</taxon>
        <taxon>Enoplea</taxon>
        <taxon>Dorylaimia</taxon>
        <taxon>Trichinellida</taxon>
        <taxon>Trichinellidae</taxon>
        <taxon>Trichinella</taxon>
    </lineage>
</organism>
<feature type="non-terminal residue" evidence="1">
    <location>
        <position position="1"/>
    </location>
</feature>
<accession>A0A0V1HMQ2</accession>
<evidence type="ECO:0000313" key="2">
    <source>
        <dbReference type="Proteomes" id="UP000055024"/>
    </source>
</evidence>
<comment type="caution">
    <text evidence="1">The sequence shown here is derived from an EMBL/GenBank/DDBJ whole genome shotgun (WGS) entry which is preliminary data.</text>
</comment>
<name>A0A0V1HMQ2_9BILA</name>
<sequence length="183" mass="20336">LIYRRAASRGTVSKTIGDQISVTHPGSPLRRNPSIYWSGEERDRGSFGGAAKSATYQFFERSVLERERATADELEQTRRKQISRPYPAGRDTLVTEDTAKALGLVGVAETVTVKGIGSIHCTPTLAKRVRFRLSPVKTNQHDLSGELIEALTLPRICGDIQSVPIRSGDWKHLQHLQITEEQD</sequence>
<reference evidence="1 2" key="1">
    <citation type="submission" date="2015-01" db="EMBL/GenBank/DDBJ databases">
        <title>Evolution of Trichinella species and genotypes.</title>
        <authorList>
            <person name="Korhonen P.K."/>
            <person name="Edoardo P."/>
            <person name="Giuseppe L.R."/>
            <person name="Gasser R.B."/>
        </authorList>
    </citation>
    <scope>NUCLEOTIDE SEQUENCE [LARGE SCALE GENOMIC DNA]</scope>
    <source>
        <strain evidence="1">ISS1029</strain>
    </source>
</reference>
<dbReference type="AlphaFoldDB" id="A0A0V1HMQ2"/>